<feature type="signal peptide" evidence="2">
    <location>
        <begin position="1"/>
        <end position="17"/>
    </location>
</feature>
<feature type="region of interest" description="Disordered" evidence="1">
    <location>
        <begin position="77"/>
        <end position="103"/>
    </location>
</feature>
<protein>
    <recommendedName>
        <fullName evidence="5">CBM-cenC domain-containing protein</fullName>
    </recommendedName>
</protein>
<feature type="chain" id="PRO_5004835473" description="CBM-cenC domain-containing protein" evidence="2">
    <location>
        <begin position="18"/>
        <end position="261"/>
    </location>
</feature>
<evidence type="ECO:0000256" key="2">
    <source>
        <dbReference type="SAM" id="SignalP"/>
    </source>
</evidence>
<dbReference type="KEGG" id="pfy:PFICI_06054"/>
<name>W3X6M2_PESFW</name>
<evidence type="ECO:0000313" key="4">
    <source>
        <dbReference type="Proteomes" id="UP000030651"/>
    </source>
</evidence>
<dbReference type="InterPro" id="IPR008979">
    <property type="entry name" value="Galactose-bd-like_sf"/>
</dbReference>
<accession>W3X6M2</accession>
<dbReference type="EMBL" id="KI912112">
    <property type="protein sequence ID" value="ETS81052.1"/>
    <property type="molecule type" value="Genomic_DNA"/>
</dbReference>
<organism evidence="3 4">
    <name type="scientific">Pestalotiopsis fici (strain W106-1 / CGMCC3.15140)</name>
    <dbReference type="NCBI Taxonomy" id="1229662"/>
    <lineage>
        <taxon>Eukaryota</taxon>
        <taxon>Fungi</taxon>
        <taxon>Dikarya</taxon>
        <taxon>Ascomycota</taxon>
        <taxon>Pezizomycotina</taxon>
        <taxon>Sordariomycetes</taxon>
        <taxon>Xylariomycetidae</taxon>
        <taxon>Amphisphaeriales</taxon>
        <taxon>Sporocadaceae</taxon>
        <taxon>Pestalotiopsis</taxon>
    </lineage>
</organism>
<keyword evidence="4" id="KW-1185">Reference proteome</keyword>
<keyword evidence="2" id="KW-0732">Signal</keyword>
<evidence type="ECO:0000256" key="1">
    <source>
        <dbReference type="SAM" id="MobiDB-lite"/>
    </source>
</evidence>
<sequence length="261" mass="27326">MYALFLTIALWFTLAIAQEPYPEEYNQGAGRYHYRPGAGNRFTRPHYPFLDKPPPGIYQPNFNTVTVTTTVTLTITSASTSTSTSDSTSTSSSTSTSTTPASTNLVINGGFEALGGSLPPWIASTTGNTTTYQEFAGLTQPGSNSANAARAYVTNTGLSQSAGAQIAQPIALVTGSTYTVSYEYSILDVQPDGNGEYLCRFISYYGGTVLQNTVVSSPSGFQTYTTSFVADGLANSLTIGITCPAGLGNVAIDNVSVVAAT</sequence>
<dbReference type="OrthoDB" id="10529212at2759"/>
<dbReference type="SUPFAM" id="SSF49785">
    <property type="entry name" value="Galactose-binding domain-like"/>
    <property type="match status" value="1"/>
</dbReference>
<dbReference type="Proteomes" id="UP000030651">
    <property type="component" value="Unassembled WGS sequence"/>
</dbReference>
<dbReference type="HOGENOM" id="CLU_1065998_0_0_1"/>
<evidence type="ECO:0000313" key="3">
    <source>
        <dbReference type="EMBL" id="ETS81052.1"/>
    </source>
</evidence>
<evidence type="ECO:0008006" key="5">
    <source>
        <dbReference type="Google" id="ProtNLM"/>
    </source>
</evidence>
<dbReference type="GeneID" id="19271067"/>
<dbReference type="InParanoid" id="W3X6M2"/>
<proteinExistence type="predicted"/>
<dbReference type="RefSeq" id="XP_007832826.1">
    <property type="nucleotide sequence ID" value="XM_007834635.1"/>
</dbReference>
<dbReference type="Gene3D" id="2.60.120.260">
    <property type="entry name" value="Galactose-binding domain-like"/>
    <property type="match status" value="1"/>
</dbReference>
<dbReference type="AlphaFoldDB" id="W3X6M2"/>
<gene>
    <name evidence="3" type="ORF">PFICI_06054</name>
</gene>
<reference evidence="4" key="1">
    <citation type="journal article" date="2015" name="BMC Genomics">
        <title>Genomic and transcriptomic analysis of the endophytic fungus Pestalotiopsis fici reveals its lifestyle and high potential for synthesis of natural products.</title>
        <authorList>
            <person name="Wang X."/>
            <person name="Zhang X."/>
            <person name="Liu L."/>
            <person name="Xiang M."/>
            <person name="Wang W."/>
            <person name="Sun X."/>
            <person name="Che Y."/>
            <person name="Guo L."/>
            <person name="Liu G."/>
            <person name="Guo L."/>
            <person name="Wang C."/>
            <person name="Yin W.B."/>
            <person name="Stadler M."/>
            <person name="Zhang X."/>
            <person name="Liu X."/>
        </authorList>
    </citation>
    <scope>NUCLEOTIDE SEQUENCE [LARGE SCALE GENOMIC DNA]</scope>
    <source>
        <strain evidence="4">W106-1 / CGMCC3.15140</strain>
    </source>
</reference>